<evidence type="ECO:0000313" key="1">
    <source>
        <dbReference type="EMBL" id="ASJ70348.1"/>
    </source>
</evidence>
<proteinExistence type="predicted"/>
<dbReference type="AlphaFoldDB" id="A0A2Z2NKD6"/>
<name>A0A2Z2NKD6_9GAMM</name>
<keyword evidence="2" id="KW-1185">Reference proteome</keyword>
<dbReference type="Gene3D" id="2.60.120.10">
    <property type="entry name" value="Jelly Rolls"/>
    <property type="match status" value="1"/>
</dbReference>
<protein>
    <submittedName>
        <fullName evidence="1">Dimethlysulfonioproprionate lyase DddL</fullName>
        <ecNumber evidence="1">4.4.1.3</ecNumber>
    </submittedName>
</protein>
<sequence length="211" mass="22979">MHDRHPELQHFLHTLQAAIDDRSAAHSPARLTVQRIVDAMQATPGQRMSPEPVIQPCCSLLDGLVEDLSVPATEGSTQATDALAALIEHARSLASLAPQLSWFIRPGAERTGEPFLSGHANATLVGKGGLEERDDVWIGVSVMRPGVTYPEHRHLPEEVYVALTPGQWQQNSGEWHEPGIGGIVHNPPNALHSMRSGVSPLLATWCLWKGR</sequence>
<dbReference type="EC" id="4.4.1.3" evidence="1"/>
<dbReference type="InterPro" id="IPR014710">
    <property type="entry name" value="RmlC-like_jellyroll"/>
</dbReference>
<dbReference type="Proteomes" id="UP000250079">
    <property type="component" value="Chromosome"/>
</dbReference>
<dbReference type="OrthoDB" id="9083851at2"/>
<dbReference type="InterPro" id="IPR031723">
    <property type="entry name" value="DMSP_lyase"/>
</dbReference>
<dbReference type="RefSeq" id="WP_088915898.1">
    <property type="nucleotide sequence ID" value="NZ_CP018632.1"/>
</dbReference>
<dbReference type="GO" id="GO:0047869">
    <property type="term" value="F:dimethylpropiothetin dethiomethylase activity"/>
    <property type="evidence" value="ECO:0007669"/>
    <property type="project" value="UniProtKB-EC"/>
</dbReference>
<dbReference type="KEGG" id="gai:IMCC3135_01145"/>
<reference evidence="1 2" key="1">
    <citation type="submission" date="2016-12" db="EMBL/GenBank/DDBJ databases">
        <authorList>
            <person name="Song W.-J."/>
            <person name="Kurnit D.M."/>
        </authorList>
    </citation>
    <scope>NUCLEOTIDE SEQUENCE [LARGE SCALE GENOMIC DNA]</scope>
    <source>
        <strain evidence="1 2">IMCC3135</strain>
    </source>
</reference>
<dbReference type="SUPFAM" id="SSF51182">
    <property type="entry name" value="RmlC-like cupins"/>
    <property type="match status" value="1"/>
</dbReference>
<keyword evidence="1" id="KW-0456">Lyase</keyword>
<gene>
    <name evidence="1" type="primary">dddL</name>
    <name evidence="1" type="ORF">IMCC3135_01145</name>
</gene>
<accession>A0A2Z2NKD6</accession>
<dbReference type="Pfam" id="PF16867">
    <property type="entry name" value="DMSP_lyase"/>
    <property type="match status" value="1"/>
</dbReference>
<organism evidence="1 2">
    <name type="scientific">Granulosicoccus antarcticus IMCC3135</name>
    <dbReference type="NCBI Taxonomy" id="1192854"/>
    <lineage>
        <taxon>Bacteria</taxon>
        <taxon>Pseudomonadati</taxon>
        <taxon>Pseudomonadota</taxon>
        <taxon>Gammaproteobacteria</taxon>
        <taxon>Chromatiales</taxon>
        <taxon>Granulosicoccaceae</taxon>
        <taxon>Granulosicoccus</taxon>
    </lineage>
</organism>
<dbReference type="EMBL" id="CP018632">
    <property type="protein sequence ID" value="ASJ70348.1"/>
    <property type="molecule type" value="Genomic_DNA"/>
</dbReference>
<dbReference type="InterPro" id="IPR011051">
    <property type="entry name" value="RmlC_Cupin_sf"/>
</dbReference>
<evidence type="ECO:0000313" key="2">
    <source>
        <dbReference type="Proteomes" id="UP000250079"/>
    </source>
</evidence>